<dbReference type="InterPro" id="IPR000182">
    <property type="entry name" value="GNAT_dom"/>
</dbReference>
<protein>
    <submittedName>
        <fullName evidence="2">N-acetyltransferase</fullName>
    </submittedName>
</protein>
<accession>A0ABN6UXQ9</accession>
<dbReference type="Gene3D" id="3.40.630.30">
    <property type="match status" value="1"/>
</dbReference>
<name>A0ABN6UXQ9_9BACT</name>
<dbReference type="CDD" id="cd04301">
    <property type="entry name" value="NAT_SF"/>
    <property type="match status" value="1"/>
</dbReference>
<dbReference type="Proteomes" id="UP001242010">
    <property type="component" value="Chromosome"/>
</dbReference>
<dbReference type="EMBL" id="AP027079">
    <property type="protein sequence ID" value="BDU69022.1"/>
    <property type="molecule type" value="Genomic_DNA"/>
</dbReference>
<gene>
    <name evidence="2" type="ORF">GETHOR_11230</name>
</gene>
<dbReference type="Pfam" id="PF00583">
    <property type="entry name" value="Acetyltransf_1"/>
    <property type="match status" value="1"/>
</dbReference>
<dbReference type="RefSeq" id="WP_286355653.1">
    <property type="nucleotide sequence ID" value="NZ_AP027079.1"/>
</dbReference>
<keyword evidence="3" id="KW-1185">Reference proteome</keyword>
<feature type="domain" description="N-acetyltransferase" evidence="1">
    <location>
        <begin position="10"/>
        <end position="140"/>
    </location>
</feature>
<proteinExistence type="predicted"/>
<evidence type="ECO:0000313" key="2">
    <source>
        <dbReference type="EMBL" id="BDU69022.1"/>
    </source>
</evidence>
<dbReference type="PANTHER" id="PTHR43233:SF1">
    <property type="entry name" value="FAMILY N-ACETYLTRANSFERASE, PUTATIVE (AFU_ORTHOLOGUE AFUA_6G03350)-RELATED"/>
    <property type="match status" value="1"/>
</dbReference>
<dbReference type="PANTHER" id="PTHR43233">
    <property type="entry name" value="FAMILY N-ACETYLTRANSFERASE, PUTATIVE (AFU_ORTHOLOGUE AFUA_6G03350)-RELATED"/>
    <property type="match status" value="1"/>
</dbReference>
<dbReference type="PROSITE" id="PS51186">
    <property type="entry name" value="GNAT"/>
    <property type="match status" value="1"/>
</dbReference>
<dbReference type="SUPFAM" id="SSF55729">
    <property type="entry name" value="Acyl-CoA N-acyltransferases (Nat)"/>
    <property type="match status" value="1"/>
</dbReference>
<reference evidence="3" key="1">
    <citation type="journal article" date="2023" name="Int. J. Syst. Evol. Microbiol.">
        <title>Mesoterricola silvestris gen. nov., sp. nov., Mesoterricola sediminis sp. nov., Geothrix oryzae sp. nov., Geothrix edaphica sp. nov., Geothrix rubra sp. nov., and Geothrix limicola sp. nov., six novel members of Acidobacteriota isolated from soils.</title>
        <authorList>
            <person name="Itoh H."/>
            <person name="Sugisawa Y."/>
            <person name="Mise K."/>
            <person name="Xu Z."/>
            <person name="Kuniyasu M."/>
            <person name="Ushijima N."/>
            <person name="Kawano K."/>
            <person name="Kobayashi E."/>
            <person name="Shiratori Y."/>
            <person name="Masuda Y."/>
            <person name="Senoo K."/>
        </authorList>
    </citation>
    <scope>NUCLEOTIDE SEQUENCE [LARGE SCALE GENOMIC DNA]</scope>
    <source>
        <strain evidence="3">Red222</strain>
    </source>
</reference>
<evidence type="ECO:0000313" key="3">
    <source>
        <dbReference type="Proteomes" id="UP001242010"/>
    </source>
</evidence>
<organism evidence="2 3">
    <name type="scientific">Geothrix oryzae</name>
    <dbReference type="NCBI Taxonomy" id="2927975"/>
    <lineage>
        <taxon>Bacteria</taxon>
        <taxon>Pseudomonadati</taxon>
        <taxon>Acidobacteriota</taxon>
        <taxon>Holophagae</taxon>
        <taxon>Holophagales</taxon>
        <taxon>Holophagaceae</taxon>
        <taxon>Geothrix</taxon>
    </lineage>
</organism>
<dbReference type="InterPro" id="IPR016181">
    <property type="entry name" value="Acyl_CoA_acyltransferase"/>
</dbReference>
<dbReference type="InterPro" id="IPR053144">
    <property type="entry name" value="Acetyltransferase_Butenolide"/>
</dbReference>
<evidence type="ECO:0000259" key="1">
    <source>
        <dbReference type="PROSITE" id="PS51186"/>
    </source>
</evidence>
<sequence>MTFPPGTYRISLDPSELQFEVIHGYLSRSYWSPGIPREVVEKAARHSLCAGAYGPGGAQVGFARMATDHATFGYLADVFVLEEHRGLGLSRAMVKALMDLPEVQGMRRLMLATRDAHGLYAKLGWTPVTDPAPFMQIQRKNLYQAPEAGA</sequence>